<accession>A0A0N0BIR4</accession>
<protein>
    <submittedName>
        <fullName evidence="1">Uncharacterized protein</fullName>
    </submittedName>
</protein>
<evidence type="ECO:0000313" key="1">
    <source>
        <dbReference type="EMBL" id="KOX77814.1"/>
    </source>
</evidence>
<proteinExistence type="predicted"/>
<dbReference type="EMBL" id="KQ435728">
    <property type="protein sequence ID" value="KOX77814.1"/>
    <property type="molecule type" value="Genomic_DNA"/>
</dbReference>
<dbReference type="Proteomes" id="UP000053105">
    <property type="component" value="Unassembled WGS sequence"/>
</dbReference>
<dbReference type="AlphaFoldDB" id="A0A0N0BIR4"/>
<name>A0A0N0BIR4_9HYME</name>
<organism evidence="1 2">
    <name type="scientific">Melipona quadrifasciata</name>
    <dbReference type="NCBI Taxonomy" id="166423"/>
    <lineage>
        <taxon>Eukaryota</taxon>
        <taxon>Metazoa</taxon>
        <taxon>Ecdysozoa</taxon>
        <taxon>Arthropoda</taxon>
        <taxon>Hexapoda</taxon>
        <taxon>Insecta</taxon>
        <taxon>Pterygota</taxon>
        <taxon>Neoptera</taxon>
        <taxon>Endopterygota</taxon>
        <taxon>Hymenoptera</taxon>
        <taxon>Apocrita</taxon>
        <taxon>Aculeata</taxon>
        <taxon>Apoidea</taxon>
        <taxon>Anthophila</taxon>
        <taxon>Apidae</taxon>
        <taxon>Melipona</taxon>
    </lineage>
</organism>
<gene>
    <name evidence="1" type="ORF">WN51_10604</name>
</gene>
<sequence>MSEQLRTLIRQKNALSFVSSQQLAPRIDETTTTTTASHFQLCHATFSSFELLSESTTERRAQQFEPYEINATTRVTRVPAGDSRSLSLDLLSVCPLREGNPVQNPSGTSSRKH</sequence>
<keyword evidence="2" id="KW-1185">Reference proteome</keyword>
<reference evidence="1 2" key="1">
    <citation type="submission" date="2015-07" db="EMBL/GenBank/DDBJ databases">
        <title>The genome of Melipona quadrifasciata.</title>
        <authorList>
            <person name="Pan H."/>
            <person name="Kapheim K."/>
        </authorList>
    </citation>
    <scope>NUCLEOTIDE SEQUENCE [LARGE SCALE GENOMIC DNA]</scope>
    <source>
        <strain evidence="1">0111107301</strain>
        <tissue evidence="1">Whole body</tissue>
    </source>
</reference>
<evidence type="ECO:0000313" key="2">
    <source>
        <dbReference type="Proteomes" id="UP000053105"/>
    </source>
</evidence>